<dbReference type="EMBL" id="RQFF01000013">
    <property type="protein sequence ID" value="TGK73010.1"/>
    <property type="molecule type" value="Genomic_DNA"/>
</dbReference>
<accession>A0A6N4QK27</accession>
<protein>
    <submittedName>
        <fullName evidence="1">Uncharacterized protein</fullName>
    </submittedName>
</protein>
<dbReference type="AlphaFoldDB" id="A0A6N4QK27"/>
<organism evidence="1 2">
    <name type="scientific">Leptospira kanakyensis</name>
    <dbReference type="NCBI Taxonomy" id="2484968"/>
    <lineage>
        <taxon>Bacteria</taxon>
        <taxon>Pseudomonadati</taxon>
        <taxon>Spirochaetota</taxon>
        <taxon>Spirochaetia</taxon>
        <taxon>Leptospirales</taxon>
        <taxon>Leptospiraceae</taxon>
        <taxon>Leptospira</taxon>
    </lineage>
</organism>
<reference evidence="1" key="1">
    <citation type="journal article" date="2019" name="PLoS Negl. Trop. Dis.">
        <title>Revisiting the worldwide diversity of Leptospira species in the environment.</title>
        <authorList>
            <person name="Vincent A.T."/>
            <person name="Schiettekatte O."/>
            <person name="Bourhy P."/>
            <person name="Veyrier F.J."/>
            <person name="Picardeau M."/>
        </authorList>
    </citation>
    <scope>NUCLEOTIDE SEQUENCE [LARGE SCALE GENOMIC DNA]</scope>
    <source>
        <strain evidence="1">201800293</strain>
    </source>
</reference>
<keyword evidence="2" id="KW-1185">Reference proteome</keyword>
<sequence>MNQKCKSSKRSTNFYPTIYKREFNAGEGKRNVGKLNTHCTLVGDLSALGLVTTLYSNDIIIYLYSMNWENGKIRQGCSIKNNPNRMQIIGKSIDIGNLVGRMKNFADDRKWKL</sequence>
<dbReference type="RefSeq" id="WP_135632151.1">
    <property type="nucleotide sequence ID" value="NZ_RQFF01000013.1"/>
</dbReference>
<dbReference type="Proteomes" id="UP000297239">
    <property type="component" value="Unassembled WGS sequence"/>
</dbReference>
<evidence type="ECO:0000313" key="2">
    <source>
        <dbReference type="Proteomes" id="UP000297239"/>
    </source>
</evidence>
<comment type="caution">
    <text evidence="1">The sequence shown here is derived from an EMBL/GenBank/DDBJ whole genome shotgun (WGS) entry which is preliminary data.</text>
</comment>
<name>A0A6N4QK27_9LEPT</name>
<proteinExistence type="predicted"/>
<evidence type="ECO:0000313" key="1">
    <source>
        <dbReference type="EMBL" id="TGK73010.1"/>
    </source>
</evidence>
<gene>
    <name evidence="1" type="ORF">EHQ18_04000</name>
</gene>